<evidence type="ECO:0000313" key="3">
    <source>
        <dbReference type="Proteomes" id="UP001149079"/>
    </source>
</evidence>
<dbReference type="OrthoDB" id="4310073at2759"/>
<evidence type="ECO:0000256" key="1">
    <source>
        <dbReference type="SAM" id="MobiDB-lite"/>
    </source>
</evidence>
<dbReference type="Proteomes" id="UP001149079">
    <property type="component" value="Unassembled WGS sequence"/>
</dbReference>
<name>A0A9W9L8R4_9EURO</name>
<reference evidence="2" key="1">
    <citation type="submission" date="2022-11" db="EMBL/GenBank/DDBJ databases">
        <authorList>
            <person name="Petersen C."/>
        </authorList>
    </citation>
    <scope>NUCLEOTIDE SEQUENCE</scope>
    <source>
        <strain evidence="2">IBT 22155</strain>
    </source>
</reference>
<gene>
    <name evidence="2" type="ORF">N7515_001813</name>
</gene>
<dbReference type="GeneID" id="81401727"/>
<dbReference type="EMBL" id="JAPQKL010000002">
    <property type="protein sequence ID" value="KAJ5143026.1"/>
    <property type="molecule type" value="Genomic_DNA"/>
</dbReference>
<comment type="caution">
    <text evidence="2">The sequence shown here is derived from an EMBL/GenBank/DDBJ whole genome shotgun (WGS) entry which is preliminary data.</text>
</comment>
<feature type="compositionally biased region" description="Basic and acidic residues" evidence="1">
    <location>
        <begin position="52"/>
        <end position="66"/>
    </location>
</feature>
<proteinExistence type="predicted"/>
<sequence>MADKKFVPPKGFQNRTAAEAAGKISQEKRKQNKQDAKDSKNQEVVEAAGKSSQEKRTGNIIDMYKR</sequence>
<dbReference type="RefSeq" id="XP_056524670.1">
    <property type="nucleotide sequence ID" value="XM_056662557.1"/>
</dbReference>
<protein>
    <submittedName>
        <fullName evidence="2">Uncharacterized protein</fullName>
    </submittedName>
</protein>
<dbReference type="AlphaFoldDB" id="A0A9W9L8R4"/>
<feature type="compositionally biased region" description="Basic and acidic residues" evidence="1">
    <location>
        <begin position="25"/>
        <end position="43"/>
    </location>
</feature>
<evidence type="ECO:0000313" key="2">
    <source>
        <dbReference type="EMBL" id="KAJ5143026.1"/>
    </source>
</evidence>
<keyword evidence="3" id="KW-1185">Reference proteome</keyword>
<feature type="region of interest" description="Disordered" evidence="1">
    <location>
        <begin position="1"/>
        <end position="66"/>
    </location>
</feature>
<reference evidence="2" key="2">
    <citation type="journal article" date="2023" name="IMA Fungus">
        <title>Comparative genomic study of the Penicillium genus elucidates a diverse pangenome and 15 lateral gene transfer events.</title>
        <authorList>
            <person name="Petersen C."/>
            <person name="Sorensen T."/>
            <person name="Nielsen M.R."/>
            <person name="Sondergaard T.E."/>
            <person name="Sorensen J.L."/>
            <person name="Fitzpatrick D.A."/>
            <person name="Frisvad J.C."/>
            <person name="Nielsen K.L."/>
        </authorList>
    </citation>
    <scope>NUCLEOTIDE SEQUENCE</scope>
    <source>
        <strain evidence="2">IBT 22155</strain>
    </source>
</reference>
<organism evidence="2 3">
    <name type="scientific">Penicillium bovifimosum</name>
    <dbReference type="NCBI Taxonomy" id="126998"/>
    <lineage>
        <taxon>Eukaryota</taxon>
        <taxon>Fungi</taxon>
        <taxon>Dikarya</taxon>
        <taxon>Ascomycota</taxon>
        <taxon>Pezizomycotina</taxon>
        <taxon>Eurotiomycetes</taxon>
        <taxon>Eurotiomycetidae</taxon>
        <taxon>Eurotiales</taxon>
        <taxon>Aspergillaceae</taxon>
        <taxon>Penicillium</taxon>
    </lineage>
</organism>
<accession>A0A9W9L8R4</accession>